<dbReference type="PANTHER" id="PTHR35562">
    <property type="entry name" value="DNA ENDONUCLEASE SMRA-RELATED"/>
    <property type="match status" value="1"/>
</dbReference>
<reference evidence="3" key="1">
    <citation type="submission" date="2009-10" db="EMBL/GenBank/DDBJ databases">
        <title>Diversity of trophic interactions inside an arsenic-rich microbial ecosystem.</title>
        <authorList>
            <person name="Bertin P.N."/>
            <person name="Heinrich-Salmeron A."/>
            <person name="Pelletier E."/>
            <person name="Goulhen-Chollet F."/>
            <person name="Arsene-Ploetze F."/>
            <person name="Gallien S."/>
            <person name="Calteau A."/>
            <person name="Vallenet D."/>
            <person name="Casiot C."/>
            <person name="Chane-Woon-Ming B."/>
            <person name="Giloteaux L."/>
            <person name="Barakat M."/>
            <person name="Bonnefoy V."/>
            <person name="Bruneel O."/>
            <person name="Chandler M."/>
            <person name="Cleiss J."/>
            <person name="Duran R."/>
            <person name="Elbaz-Poulichet F."/>
            <person name="Fonknechten N."/>
            <person name="Lauga B."/>
            <person name="Mornico D."/>
            <person name="Ortet P."/>
            <person name="Schaeffer C."/>
            <person name="Siguier P."/>
            <person name="Alexander Thil Smith A."/>
            <person name="Van Dorsselaer A."/>
            <person name="Weissenbach J."/>
            <person name="Medigue C."/>
            <person name="Le Paslier D."/>
        </authorList>
    </citation>
    <scope>NUCLEOTIDE SEQUENCE</scope>
</reference>
<dbReference type="InterPro" id="IPR036063">
    <property type="entry name" value="Smr_dom_sf"/>
</dbReference>
<evidence type="ECO:0000259" key="2">
    <source>
        <dbReference type="PROSITE" id="PS50828"/>
    </source>
</evidence>
<protein>
    <recommendedName>
        <fullName evidence="2">Smr domain-containing protein</fullName>
    </recommendedName>
</protein>
<dbReference type="InterPro" id="IPR002625">
    <property type="entry name" value="Smr_dom"/>
</dbReference>
<organism evidence="3">
    <name type="scientific">mine drainage metagenome</name>
    <dbReference type="NCBI Taxonomy" id="410659"/>
    <lineage>
        <taxon>unclassified sequences</taxon>
        <taxon>metagenomes</taxon>
        <taxon>ecological metagenomes</taxon>
    </lineage>
</organism>
<accession>E6PT93</accession>
<feature type="compositionally biased region" description="Basic and acidic residues" evidence="1">
    <location>
        <begin position="55"/>
        <end position="64"/>
    </location>
</feature>
<sequence>MAGIRDLRKLRAAVQQQAQGTPRAVTPAAIPPQRQPALRHANKARQEPPSQEPVARPDRDERTLFRQAVADAEPLAPSDRIDLGTPAPPAIPRQHLRDEQAALAESLSDAVDVDSLLETDATLSFRRPGIGPDVVRKLRRGHWVIQDELDLHGMRSDEARESLSAFIHEAQAAGRRCVRVIHGKGLSSPGREPVLKHKARAWLVQKNEVLAFCQAKPTDGGAGALVVLLRAAPGLGTRKR</sequence>
<feature type="region of interest" description="Disordered" evidence="1">
    <location>
        <begin position="13"/>
        <end position="92"/>
    </location>
</feature>
<dbReference type="Pfam" id="PF01713">
    <property type="entry name" value="Smr"/>
    <property type="match status" value="1"/>
</dbReference>
<gene>
    <name evidence="3" type="ORF">CARN2_3626</name>
</gene>
<evidence type="ECO:0000256" key="1">
    <source>
        <dbReference type="SAM" id="MobiDB-lite"/>
    </source>
</evidence>
<name>E6PT93_9ZZZZ</name>
<dbReference type="SUPFAM" id="SSF160443">
    <property type="entry name" value="SMR domain-like"/>
    <property type="match status" value="1"/>
</dbReference>
<dbReference type="PROSITE" id="PS50828">
    <property type="entry name" value="SMR"/>
    <property type="match status" value="1"/>
</dbReference>
<dbReference type="Gene3D" id="3.30.1370.110">
    <property type="match status" value="1"/>
</dbReference>
<evidence type="ECO:0000313" key="3">
    <source>
        <dbReference type="EMBL" id="CBH98150.1"/>
    </source>
</evidence>
<dbReference type="SMART" id="SM00463">
    <property type="entry name" value="SMR"/>
    <property type="match status" value="1"/>
</dbReference>
<proteinExistence type="predicted"/>
<dbReference type="EMBL" id="CABM01000049">
    <property type="protein sequence ID" value="CBH98150.1"/>
    <property type="molecule type" value="Genomic_DNA"/>
</dbReference>
<comment type="caution">
    <text evidence="3">The sequence shown here is derived from an EMBL/GenBank/DDBJ whole genome shotgun (WGS) entry which is preliminary data.</text>
</comment>
<feature type="domain" description="Smr" evidence="2">
    <location>
        <begin position="149"/>
        <end position="230"/>
    </location>
</feature>
<dbReference type="AlphaFoldDB" id="E6PT93"/>
<dbReference type="PANTHER" id="PTHR35562:SF2">
    <property type="entry name" value="DNA ENDONUCLEASE SMRA-RELATED"/>
    <property type="match status" value="1"/>
</dbReference>